<protein>
    <recommendedName>
        <fullName evidence="2">Endonuclease/exonuclease/phosphatase domain-containing protein</fullName>
    </recommendedName>
</protein>
<name>A0A433MTB2_9BURK</name>
<comment type="caution">
    <text evidence="3">The sequence shown here is derived from an EMBL/GenBank/DDBJ whole genome shotgun (WGS) entry which is preliminary data.</text>
</comment>
<evidence type="ECO:0000256" key="1">
    <source>
        <dbReference type="SAM" id="MobiDB-lite"/>
    </source>
</evidence>
<dbReference type="AlphaFoldDB" id="A0A433MTB2"/>
<dbReference type="Gene3D" id="3.60.10.10">
    <property type="entry name" value="Endonuclease/exonuclease/phosphatase"/>
    <property type="match status" value="1"/>
</dbReference>
<dbReference type="InterPro" id="IPR036691">
    <property type="entry name" value="Endo/exonu/phosph_ase_sf"/>
</dbReference>
<evidence type="ECO:0000313" key="3">
    <source>
        <dbReference type="EMBL" id="RUR71060.1"/>
    </source>
</evidence>
<feature type="domain" description="Endonuclease/exonuclease/phosphatase" evidence="2">
    <location>
        <begin position="136"/>
        <end position="403"/>
    </location>
</feature>
<reference evidence="3 4" key="1">
    <citation type="submission" date="2018-12" db="EMBL/GenBank/DDBJ databases">
        <title>The genome sequences of Variovorax guangxiensis DSM 27352.</title>
        <authorList>
            <person name="Gao J."/>
            <person name="Sun J."/>
        </authorList>
    </citation>
    <scope>NUCLEOTIDE SEQUENCE [LARGE SCALE GENOMIC DNA]</scope>
    <source>
        <strain evidence="3 4">DSM 27352</strain>
    </source>
</reference>
<dbReference type="OrthoDB" id="395856at2"/>
<evidence type="ECO:0000259" key="2">
    <source>
        <dbReference type="Pfam" id="PF03372"/>
    </source>
</evidence>
<dbReference type="SUPFAM" id="SSF56219">
    <property type="entry name" value="DNase I-like"/>
    <property type="match status" value="1"/>
</dbReference>
<feature type="region of interest" description="Disordered" evidence="1">
    <location>
        <begin position="312"/>
        <end position="333"/>
    </location>
</feature>
<dbReference type="InterPro" id="IPR005135">
    <property type="entry name" value="Endo/exonuclease/phosphatase"/>
</dbReference>
<sequence>MNQHTLGGHMRRWQVVLGAVLTGWSLGAHAAELGIAAFNIAWAGSEADFNEHIRVCTSPQVNWCDTRAKIVKGETAPTPEEDARAKQCQADFDTAAGGAGKGLLVAPCNAYKLTASKWKKATPGIYAEKLEGLRQTVDGLIRGRRVDVIAFQEVRSADVIKEILGSHSADFDACVADHTSFQTVGFAWRRSVTSKPGQCTPETGLAIKENLQDPASLRYLRPGVALLLTIGNDPFTLMNVHLKSNCANLITSPAFKGHELTDPDAACQVLNRQVAPLEAWIDGVAKTSPLLVVLGDFNRRLDEEAAKLVASKDVRTDHTDPATPNKTGPNGEVSSRFLWQELSDGDPALIQVPPPVTTDCKGFEGLDHILISAALSARQTGQPSSEKVKVKQKDKQVIMTSDHCPRITRLTL</sequence>
<organism evidence="3 4">
    <name type="scientific">Variovorax guangxiensis</name>
    <dbReference type="NCBI Taxonomy" id="1775474"/>
    <lineage>
        <taxon>Bacteria</taxon>
        <taxon>Pseudomonadati</taxon>
        <taxon>Pseudomonadota</taxon>
        <taxon>Betaproteobacteria</taxon>
        <taxon>Burkholderiales</taxon>
        <taxon>Comamonadaceae</taxon>
        <taxon>Variovorax</taxon>
    </lineage>
</organism>
<dbReference type="EMBL" id="RXFT01000017">
    <property type="protein sequence ID" value="RUR71060.1"/>
    <property type="molecule type" value="Genomic_DNA"/>
</dbReference>
<gene>
    <name evidence="3" type="ORF">EJP67_28800</name>
</gene>
<dbReference type="GO" id="GO:0003824">
    <property type="term" value="F:catalytic activity"/>
    <property type="evidence" value="ECO:0007669"/>
    <property type="project" value="InterPro"/>
</dbReference>
<evidence type="ECO:0000313" key="4">
    <source>
        <dbReference type="Proteomes" id="UP000281118"/>
    </source>
</evidence>
<dbReference type="Pfam" id="PF03372">
    <property type="entry name" value="Exo_endo_phos"/>
    <property type="match status" value="1"/>
</dbReference>
<proteinExistence type="predicted"/>
<dbReference type="Proteomes" id="UP000281118">
    <property type="component" value="Unassembled WGS sequence"/>
</dbReference>
<accession>A0A433MTB2</accession>